<dbReference type="AlphaFoldDB" id="A0A7Y6A4U1"/>
<proteinExistence type="predicted"/>
<feature type="domain" description="Alkaline phosphatase-like protein PglZ C-terminal" evidence="2">
    <location>
        <begin position="335"/>
        <end position="429"/>
    </location>
</feature>
<evidence type="ECO:0000313" key="4">
    <source>
        <dbReference type="Proteomes" id="UP000565724"/>
    </source>
</evidence>
<feature type="region of interest" description="Disordered" evidence="1">
    <location>
        <begin position="166"/>
        <end position="199"/>
    </location>
</feature>
<dbReference type="Proteomes" id="UP000565724">
    <property type="component" value="Unassembled WGS sequence"/>
</dbReference>
<name>A0A7Y6A4U1_9CELL</name>
<reference evidence="3 4" key="1">
    <citation type="submission" date="2020-05" db="EMBL/GenBank/DDBJ databases">
        <title>Genome Sequencing of Type Strains.</title>
        <authorList>
            <person name="Lemaire J.F."/>
            <person name="Inderbitzin P."/>
            <person name="Gregorio O.A."/>
            <person name="Collins S.B."/>
            <person name="Wespe N."/>
            <person name="Knight-Connoni V."/>
        </authorList>
    </citation>
    <scope>NUCLEOTIDE SEQUENCE [LARGE SCALE GENOMIC DNA]</scope>
    <source>
        <strain evidence="3 4">ATCC 25174</strain>
    </source>
</reference>
<evidence type="ECO:0000259" key="2">
    <source>
        <dbReference type="Pfam" id="PF25863"/>
    </source>
</evidence>
<sequence>MQWISATTDAGEASASIGAMARILDARMSYLSKVIPPDGGLRKNDLLAALEPDTLGEPLTPPGDHPFANVLDLVSPSGMAISVQTGRAKSNNEAILAVLAGASHPHVRWVALVLPDRYKGSSTAPSVERDVRSLVTSVGVTLDLTGILVLVYEGSALRRTDSDRRTTLDVGRGPASGAHTAAFQETGGQTRTTSEPGEVEARRKRLMADTIPAGTPQSQVSPLVRVCEALGLKLVAPEAAWPGYGKVVDLDEERSIYINRTNADVRSSPSEIAAWQKAGLGTVRPDNDRYLRVKLAAFAPDNRSARADVTPGLRHEPRTLRPLNPDSPAWKQASLILASDSFKLQRERAGRAALRDDIVHGVLAQLLSCDGRVTSSELSVVPGLEGRAFDPTFASLRRSLNVDGYEVLTLDSDLTTVRLDYGLLRDQFGVNLT</sequence>
<comment type="caution">
    <text evidence="3">The sequence shown here is derived from an EMBL/GenBank/DDBJ whole genome shotgun (WGS) entry which is preliminary data.</text>
</comment>
<dbReference type="Pfam" id="PF25863">
    <property type="entry name" value="PglZ_C"/>
    <property type="match status" value="1"/>
</dbReference>
<organism evidence="3 4">
    <name type="scientific">Cellulomonas humilata</name>
    <dbReference type="NCBI Taxonomy" id="144055"/>
    <lineage>
        <taxon>Bacteria</taxon>
        <taxon>Bacillati</taxon>
        <taxon>Actinomycetota</taxon>
        <taxon>Actinomycetes</taxon>
        <taxon>Micrococcales</taxon>
        <taxon>Cellulomonadaceae</taxon>
        <taxon>Cellulomonas</taxon>
    </lineage>
</organism>
<dbReference type="InterPro" id="IPR058882">
    <property type="entry name" value="PglZ_C"/>
</dbReference>
<gene>
    <name evidence="3" type="ORF">HP550_14450</name>
</gene>
<feature type="compositionally biased region" description="Polar residues" evidence="1">
    <location>
        <begin position="186"/>
        <end position="195"/>
    </location>
</feature>
<accession>A0A7Y6A4U1</accession>
<protein>
    <recommendedName>
        <fullName evidence="2">Alkaline phosphatase-like protein PglZ C-terminal domain-containing protein</fullName>
    </recommendedName>
</protein>
<dbReference type="RefSeq" id="WP_175348375.1">
    <property type="nucleotide sequence ID" value="NZ_JABMCI010000067.1"/>
</dbReference>
<evidence type="ECO:0000256" key="1">
    <source>
        <dbReference type="SAM" id="MobiDB-lite"/>
    </source>
</evidence>
<dbReference type="EMBL" id="JABMCI010000067">
    <property type="protein sequence ID" value="NUU18454.1"/>
    <property type="molecule type" value="Genomic_DNA"/>
</dbReference>
<keyword evidence="4" id="KW-1185">Reference proteome</keyword>
<evidence type="ECO:0000313" key="3">
    <source>
        <dbReference type="EMBL" id="NUU18454.1"/>
    </source>
</evidence>